<keyword evidence="1" id="KW-1133">Transmembrane helix</keyword>
<protein>
    <submittedName>
        <fullName evidence="2">Uncharacterized protein</fullName>
    </submittedName>
</protein>
<sequence length="68" mass="7724">MSFEWRLRVVASDGRFVVWVATWWFAIDFYIGGGGTWVEKNHRGAVWAWGNQLLGTVNHCGKEVVVVA</sequence>
<proteinExistence type="predicted"/>
<organism evidence="2">
    <name type="scientific">Fagus sylvatica</name>
    <name type="common">Beechnut</name>
    <dbReference type="NCBI Taxonomy" id="28930"/>
    <lineage>
        <taxon>Eukaryota</taxon>
        <taxon>Viridiplantae</taxon>
        <taxon>Streptophyta</taxon>
        <taxon>Embryophyta</taxon>
        <taxon>Tracheophyta</taxon>
        <taxon>Spermatophyta</taxon>
        <taxon>Magnoliopsida</taxon>
        <taxon>eudicotyledons</taxon>
        <taxon>Gunneridae</taxon>
        <taxon>Pentapetalae</taxon>
        <taxon>rosids</taxon>
        <taxon>fabids</taxon>
        <taxon>Fagales</taxon>
        <taxon>Fagaceae</taxon>
        <taxon>Fagus</taxon>
    </lineage>
</organism>
<name>A0A2N9FEQ4_FAGSY</name>
<keyword evidence="1" id="KW-0812">Transmembrane</keyword>
<reference evidence="2" key="1">
    <citation type="submission" date="2018-02" db="EMBL/GenBank/DDBJ databases">
        <authorList>
            <person name="Cohen D.B."/>
            <person name="Kent A.D."/>
        </authorList>
    </citation>
    <scope>NUCLEOTIDE SEQUENCE</scope>
</reference>
<feature type="transmembrane region" description="Helical" evidence="1">
    <location>
        <begin position="16"/>
        <end position="38"/>
    </location>
</feature>
<dbReference type="AlphaFoldDB" id="A0A2N9FEQ4"/>
<keyword evidence="1" id="KW-0472">Membrane</keyword>
<dbReference type="EMBL" id="OIVN01000789">
    <property type="protein sequence ID" value="SPC85595.1"/>
    <property type="molecule type" value="Genomic_DNA"/>
</dbReference>
<gene>
    <name evidence="2" type="ORF">FSB_LOCUS13477</name>
</gene>
<accession>A0A2N9FEQ4</accession>
<evidence type="ECO:0000313" key="2">
    <source>
        <dbReference type="EMBL" id="SPC85595.1"/>
    </source>
</evidence>
<evidence type="ECO:0000256" key="1">
    <source>
        <dbReference type="SAM" id="Phobius"/>
    </source>
</evidence>